<dbReference type="EMBL" id="AOGK01000009">
    <property type="protein sequence ID" value="MDG5975986.1"/>
    <property type="molecule type" value="Genomic_DNA"/>
</dbReference>
<feature type="transmembrane region" description="Helical" evidence="1">
    <location>
        <begin position="100"/>
        <end position="119"/>
    </location>
</feature>
<dbReference type="Gene3D" id="1.20.144.10">
    <property type="entry name" value="Phosphatidic acid phosphatase type 2/haloperoxidase"/>
    <property type="match status" value="1"/>
</dbReference>
<dbReference type="InterPro" id="IPR000326">
    <property type="entry name" value="PAP2/HPO"/>
</dbReference>
<dbReference type="Pfam" id="PF01569">
    <property type="entry name" value="PAP2"/>
    <property type="match status" value="1"/>
</dbReference>
<evidence type="ECO:0000259" key="2">
    <source>
        <dbReference type="SMART" id="SM00014"/>
    </source>
</evidence>
<keyword evidence="4" id="KW-1185">Reference proteome</keyword>
<dbReference type="SUPFAM" id="SSF48317">
    <property type="entry name" value="Acid phosphatase/Vanadium-dependent haloperoxidase"/>
    <property type="match status" value="1"/>
</dbReference>
<feature type="transmembrane region" description="Helical" evidence="1">
    <location>
        <begin position="150"/>
        <end position="169"/>
    </location>
</feature>
<name>A0A9X4NST9_9BURK</name>
<dbReference type="OrthoDB" id="9801622at2"/>
<dbReference type="PANTHER" id="PTHR14969:SF13">
    <property type="entry name" value="AT30094P"/>
    <property type="match status" value="1"/>
</dbReference>
<dbReference type="Proteomes" id="UP001152876">
    <property type="component" value="Unassembled WGS sequence"/>
</dbReference>
<reference evidence="3" key="1">
    <citation type="submission" date="2013-01" db="EMBL/GenBank/DDBJ databases">
        <title>Genome draft of Hydrogenophaga taeniospiralis 2K1.</title>
        <authorList>
            <person name="Gomila M."/>
            <person name="Lalucat J."/>
        </authorList>
    </citation>
    <scope>NUCLEOTIDE SEQUENCE</scope>
    <source>
        <strain evidence="3">CCUG 15921</strain>
    </source>
</reference>
<gene>
    <name evidence="3" type="ORF">H010_12019</name>
</gene>
<comment type="caution">
    <text evidence="3">The sequence shown here is derived from an EMBL/GenBank/DDBJ whole genome shotgun (WGS) entry which is preliminary data.</text>
</comment>
<protein>
    <submittedName>
        <fullName evidence="3">Undecaprenyl pyrophosphate phosphatase</fullName>
    </submittedName>
</protein>
<evidence type="ECO:0000313" key="4">
    <source>
        <dbReference type="Proteomes" id="UP001152876"/>
    </source>
</evidence>
<dbReference type="InterPro" id="IPR036938">
    <property type="entry name" value="PAP2/HPO_sf"/>
</dbReference>
<dbReference type="PANTHER" id="PTHR14969">
    <property type="entry name" value="SPHINGOSINE-1-PHOSPHATE PHOSPHOHYDROLASE"/>
    <property type="match status" value="1"/>
</dbReference>
<accession>A0A9X4NST9</accession>
<keyword evidence="1" id="KW-1133">Transmembrane helix</keyword>
<keyword evidence="1" id="KW-0812">Transmembrane</keyword>
<feature type="domain" description="Phosphatidic acid phosphatase type 2/haloperoxidase" evidence="2">
    <location>
        <begin position="56"/>
        <end position="165"/>
    </location>
</feature>
<sequence>MSELHQPLFLWLNLSPSASPWVLSLARFASVQLPAFAVVFALSVAVVGQPRWRTMARQMLLAMALAWLVARCIQWALPMPRPFVLGLGHRWLEHSPTPSFPSSHASVAMALGVVGWLSAPHGIGRVLLLATGVLVAWSRVALGLHFPVDVLTGGLLASVLAWTVVHRWSQGRAWLASFRAEAPEALPQHPD</sequence>
<dbReference type="RefSeq" id="WP_084236526.1">
    <property type="nucleotide sequence ID" value="NZ_AOGK01000009.1"/>
</dbReference>
<feature type="transmembrane region" description="Helical" evidence="1">
    <location>
        <begin position="20"/>
        <end position="47"/>
    </location>
</feature>
<dbReference type="AlphaFoldDB" id="A0A9X4NST9"/>
<keyword evidence="1" id="KW-0472">Membrane</keyword>
<evidence type="ECO:0000256" key="1">
    <source>
        <dbReference type="SAM" id="Phobius"/>
    </source>
</evidence>
<proteinExistence type="predicted"/>
<feature type="transmembrane region" description="Helical" evidence="1">
    <location>
        <begin position="59"/>
        <end position="77"/>
    </location>
</feature>
<dbReference type="SMART" id="SM00014">
    <property type="entry name" value="acidPPc"/>
    <property type="match status" value="1"/>
</dbReference>
<organism evidence="3 4">
    <name type="scientific">Hydrogenophaga taeniospiralis CCUG 15921</name>
    <dbReference type="NCBI Taxonomy" id="1281780"/>
    <lineage>
        <taxon>Bacteria</taxon>
        <taxon>Pseudomonadati</taxon>
        <taxon>Pseudomonadota</taxon>
        <taxon>Betaproteobacteria</taxon>
        <taxon>Burkholderiales</taxon>
        <taxon>Comamonadaceae</taxon>
        <taxon>Hydrogenophaga</taxon>
    </lineage>
</organism>
<evidence type="ECO:0000313" key="3">
    <source>
        <dbReference type="EMBL" id="MDG5975986.1"/>
    </source>
</evidence>